<dbReference type="PANTHER" id="PTHR43364">
    <property type="entry name" value="NADH-SPECIFIC METHYLGLYOXAL REDUCTASE-RELATED"/>
    <property type="match status" value="1"/>
</dbReference>
<accession>A0A8T2QWX8</accession>
<dbReference type="InterPro" id="IPR036812">
    <property type="entry name" value="NAD(P)_OxRdtase_dom_sf"/>
</dbReference>
<dbReference type="AlphaFoldDB" id="A0A8T2QWX8"/>
<dbReference type="Gene3D" id="3.20.20.100">
    <property type="entry name" value="NADP-dependent oxidoreductase domain"/>
    <property type="match status" value="1"/>
</dbReference>
<dbReference type="OrthoDB" id="48988at2759"/>
<dbReference type="GO" id="GO:0005829">
    <property type="term" value="C:cytosol"/>
    <property type="evidence" value="ECO:0007669"/>
    <property type="project" value="TreeGrafter"/>
</dbReference>
<sequence length="433" mass="48162">MASMRRLLRARLWTRSLSSINNGLSAIASKECLLCGLHQQVEPQQRHSFSTMPAASPSSSTNSNYIPGRADASGTAHYAQRFASQTAVGHFRTLKATPQVGDLIVSSLGHGTYLGSDSDSEDREYMEAVTRSLTLGINFIDCASNFRNMRSEVAVGACLTRAIKQKLIDRNEVIVCTKGGFLSFDFREDIEPRTYIDETYVKTGLFQLNEFVGGCHCLSGPFLKNQLELSRRNFNLDTIDIYFVHNPEIQLNVVPRQTVLSRIKNAFAALEECVQAGKITMYGVASWNAFRTNSSAKLHLSLEELVYFAKEVGGENHHFKVIQLPFNLKLQDAATTPTQTVRGKRMPALHAAHHLGIQVIGTAAINQANFMNCFNPEVRARFPEIGERRTDAQCALQFVRTTPGLTLGVVGMRNILHVEENCALFRYPTSPRQ</sequence>
<dbReference type="InterPro" id="IPR050523">
    <property type="entry name" value="AKR_Detox_Biosynth"/>
</dbReference>
<feature type="domain" description="NADP-dependent oxidoreductase" evidence="2">
    <location>
        <begin position="108"/>
        <end position="291"/>
    </location>
</feature>
<organism evidence="3 4">
    <name type="scientific">Ceratopteris richardii</name>
    <name type="common">Triangle waterfern</name>
    <dbReference type="NCBI Taxonomy" id="49495"/>
    <lineage>
        <taxon>Eukaryota</taxon>
        <taxon>Viridiplantae</taxon>
        <taxon>Streptophyta</taxon>
        <taxon>Embryophyta</taxon>
        <taxon>Tracheophyta</taxon>
        <taxon>Polypodiopsida</taxon>
        <taxon>Polypodiidae</taxon>
        <taxon>Polypodiales</taxon>
        <taxon>Pteridineae</taxon>
        <taxon>Pteridaceae</taxon>
        <taxon>Parkerioideae</taxon>
        <taxon>Ceratopteris</taxon>
    </lineage>
</organism>
<dbReference type="Proteomes" id="UP000825935">
    <property type="component" value="Chromosome 31"/>
</dbReference>
<keyword evidence="1" id="KW-0560">Oxidoreductase</keyword>
<dbReference type="SUPFAM" id="SSF51430">
    <property type="entry name" value="NAD(P)-linked oxidoreductase"/>
    <property type="match status" value="1"/>
</dbReference>
<evidence type="ECO:0000313" key="4">
    <source>
        <dbReference type="Proteomes" id="UP000825935"/>
    </source>
</evidence>
<evidence type="ECO:0000256" key="1">
    <source>
        <dbReference type="ARBA" id="ARBA00023002"/>
    </source>
</evidence>
<name>A0A8T2QWX8_CERRI</name>
<dbReference type="GO" id="GO:0016491">
    <property type="term" value="F:oxidoreductase activity"/>
    <property type="evidence" value="ECO:0007669"/>
    <property type="project" value="UniProtKB-KW"/>
</dbReference>
<comment type="caution">
    <text evidence="3">The sequence shown here is derived from an EMBL/GenBank/DDBJ whole genome shotgun (WGS) entry which is preliminary data.</text>
</comment>
<dbReference type="InterPro" id="IPR023210">
    <property type="entry name" value="NADP_OxRdtase_dom"/>
</dbReference>
<evidence type="ECO:0000313" key="3">
    <source>
        <dbReference type="EMBL" id="KAH7288612.1"/>
    </source>
</evidence>
<dbReference type="CDD" id="cd19099">
    <property type="entry name" value="AKR_unchar"/>
    <property type="match status" value="1"/>
</dbReference>
<dbReference type="OMA" id="RNIMHVE"/>
<dbReference type="EMBL" id="CM035436">
    <property type="protein sequence ID" value="KAH7288612.1"/>
    <property type="molecule type" value="Genomic_DNA"/>
</dbReference>
<protein>
    <recommendedName>
        <fullName evidence="2">NADP-dependent oxidoreductase domain-containing protein</fullName>
    </recommendedName>
</protein>
<dbReference type="Pfam" id="PF00248">
    <property type="entry name" value="Aldo_ket_red"/>
    <property type="match status" value="1"/>
</dbReference>
<keyword evidence="4" id="KW-1185">Reference proteome</keyword>
<gene>
    <name evidence="3" type="ORF">KP509_31G033800</name>
</gene>
<reference evidence="3" key="1">
    <citation type="submission" date="2021-08" db="EMBL/GenBank/DDBJ databases">
        <title>WGS assembly of Ceratopteris richardii.</title>
        <authorList>
            <person name="Marchant D.B."/>
            <person name="Chen G."/>
            <person name="Jenkins J."/>
            <person name="Shu S."/>
            <person name="Leebens-Mack J."/>
            <person name="Grimwood J."/>
            <person name="Schmutz J."/>
            <person name="Soltis P."/>
            <person name="Soltis D."/>
            <person name="Chen Z.-H."/>
        </authorList>
    </citation>
    <scope>NUCLEOTIDE SEQUENCE</scope>
    <source>
        <strain evidence="3">Whitten #5841</strain>
        <tissue evidence="3">Leaf</tissue>
    </source>
</reference>
<dbReference type="PANTHER" id="PTHR43364:SF4">
    <property type="entry name" value="NAD(P)-LINKED OXIDOREDUCTASE SUPERFAMILY PROTEIN"/>
    <property type="match status" value="1"/>
</dbReference>
<proteinExistence type="predicted"/>
<evidence type="ECO:0000259" key="2">
    <source>
        <dbReference type="Pfam" id="PF00248"/>
    </source>
</evidence>